<sequence>MIGNNIKVILLGYACAAVLSVVLTFFVSMPFWLYLLFLWLAGAVLTIVVAQVRSTRAERRKKDADGKADSGVVGNPRSAKG</sequence>
<keyword evidence="2" id="KW-0472">Membrane</keyword>
<reference evidence="3 4" key="1">
    <citation type="submission" date="2018-04" db="EMBL/GenBank/DDBJ databases">
        <title>Genomic Encyclopedia of Archaeal and Bacterial Type Strains, Phase II (KMG-II): from individual species to whole genera.</title>
        <authorList>
            <person name="Goeker M."/>
        </authorList>
    </citation>
    <scope>NUCLEOTIDE SEQUENCE [LARGE SCALE GENOMIC DNA]</scope>
    <source>
        <strain evidence="3 4">DSM 29329</strain>
    </source>
</reference>
<dbReference type="RefSeq" id="WP_107974696.1">
    <property type="nucleotide sequence ID" value="NZ_BMEZ01000003.1"/>
</dbReference>
<evidence type="ECO:0000256" key="1">
    <source>
        <dbReference type="SAM" id="MobiDB-lite"/>
    </source>
</evidence>
<gene>
    <name evidence="3" type="ORF">C8N44_10337</name>
</gene>
<evidence type="ECO:0000313" key="4">
    <source>
        <dbReference type="Proteomes" id="UP000244069"/>
    </source>
</evidence>
<keyword evidence="2" id="KW-0812">Transmembrane</keyword>
<dbReference type="Proteomes" id="UP000244069">
    <property type="component" value="Unassembled WGS sequence"/>
</dbReference>
<feature type="transmembrane region" description="Helical" evidence="2">
    <location>
        <begin position="32"/>
        <end position="52"/>
    </location>
</feature>
<feature type="compositionally biased region" description="Basic and acidic residues" evidence="1">
    <location>
        <begin position="55"/>
        <end position="68"/>
    </location>
</feature>
<keyword evidence="4" id="KW-1185">Reference proteome</keyword>
<evidence type="ECO:0000313" key="3">
    <source>
        <dbReference type="EMBL" id="PTX51294.1"/>
    </source>
</evidence>
<feature type="region of interest" description="Disordered" evidence="1">
    <location>
        <begin position="55"/>
        <end position="81"/>
    </location>
</feature>
<comment type="caution">
    <text evidence="3">The sequence shown here is derived from an EMBL/GenBank/DDBJ whole genome shotgun (WGS) entry which is preliminary data.</text>
</comment>
<keyword evidence="2" id="KW-1133">Transmembrane helix</keyword>
<accession>A0A2T6B5F6</accession>
<name>A0A2T6B5F6_9RHOB</name>
<proteinExistence type="predicted"/>
<evidence type="ECO:0000256" key="2">
    <source>
        <dbReference type="SAM" id="Phobius"/>
    </source>
</evidence>
<feature type="transmembrane region" description="Helical" evidence="2">
    <location>
        <begin position="7"/>
        <end position="26"/>
    </location>
</feature>
<protein>
    <submittedName>
        <fullName evidence="3">Uncharacterized protein</fullName>
    </submittedName>
</protein>
<dbReference type="EMBL" id="QBKN01000003">
    <property type="protein sequence ID" value="PTX51294.1"/>
    <property type="molecule type" value="Genomic_DNA"/>
</dbReference>
<dbReference type="AlphaFoldDB" id="A0A2T6B5F6"/>
<organism evidence="3 4">
    <name type="scientific">Allosediminivita pacifica</name>
    <dbReference type="NCBI Taxonomy" id="1267769"/>
    <lineage>
        <taxon>Bacteria</taxon>
        <taxon>Pseudomonadati</taxon>
        <taxon>Pseudomonadota</taxon>
        <taxon>Alphaproteobacteria</taxon>
        <taxon>Rhodobacterales</taxon>
        <taxon>Paracoccaceae</taxon>
        <taxon>Allosediminivita</taxon>
    </lineage>
</organism>